<dbReference type="Proteomes" id="UP000041254">
    <property type="component" value="Unassembled WGS sequence"/>
</dbReference>
<feature type="compositionally biased region" description="Pro residues" evidence="1">
    <location>
        <begin position="29"/>
        <end position="64"/>
    </location>
</feature>
<evidence type="ECO:0000313" key="4">
    <source>
        <dbReference type="Proteomes" id="UP000041254"/>
    </source>
</evidence>
<name>A0A0G4ELR2_VITBC</name>
<feature type="chain" id="PRO_5005187959" evidence="2">
    <location>
        <begin position="19"/>
        <end position="206"/>
    </location>
</feature>
<keyword evidence="2" id="KW-0732">Signal</keyword>
<proteinExistence type="predicted"/>
<keyword evidence="4" id="KW-1185">Reference proteome</keyword>
<dbReference type="EMBL" id="CDMY01000269">
    <property type="protein sequence ID" value="CEL98368.1"/>
    <property type="molecule type" value="Genomic_DNA"/>
</dbReference>
<organism evidence="3 4">
    <name type="scientific">Vitrella brassicaformis (strain CCMP3155)</name>
    <dbReference type="NCBI Taxonomy" id="1169540"/>
    <lineage>
        <taxon>Eukaryota</taxon>
        <taxon>Sar</taxon>
        <taxon>Alveolata</taxon>
        <taxon>Colpodellida</taxon>
        <taxon>Vitrellaceae</taxon>
        <taxon>Vitrella</taxon>
    </lineage>
</organism>
<dbReference type="VEuPathDB" id="CryptoDB:Vbra_22904"/>
<dbReference type="InParanoid" id="A0A0G4ELR2"/>
<evidence type="ECO:0000256" key="1">
    <source>
        <dbReference type="SAM" id="MobiDB-lite"/>
    </source>
</evidence>
<dbReference type="AlphaFoldDB" id="A0A0G4ELR2"/>
<dbReference type="PRINTS" id="PR01217">
    <property type="entry name" value="PRICHEXTENSN"/>
</dbReference>
<feature type="signal peptide" evidence="2">
    <location>
        <begin position="1"/>
        <end position="18"/>
    </location>
</feature>
<protein>
    <submittedName>
        <fullName evidence="3">Uncharacterized protein</fullName>
    </submittedName>
</protein>
<feature type="region of interest" description="Disordered" evidence="1">
    <location>
        <begin position="24"/>
        <end position="70"/>
    </location>
</feature>
<accession>A0A0G4ELR2</accession>
<evidence type="ECO:0000256" key="2">
    <source>
        <dbReference type="SAM" id="SignalP"/>
    </source>
</evidence>
<sequence length="206" mass="23083">MRTLFALALIGLLALAAAQELPQRRCPPHDCPTPPPTTTTPPPTTTTPPPTTTTPPPTTTPTPKPTKRPKYPHDKDGKCCLHCHILDHECWKYECSFSACLPDKRHVEKTTPPPPTPKPDDDKNCCWDCHAFDLFCWTHSCGWDWCDDKWAEQNADQIKAIELQLQACTDLKLTEAHLRSPSAAEARERCLTLENNIIASRQANLN</sequence>
<gene>
    <name evidence="3" type="ORF">Vbra_22904</name>
</gene>
<evidence type="ECO:0000313" key="3">
    <source>
        <dbReference type="EMBL" id="CEL98368.1"/>
    </source>
</evidence>
<dbReference type="PhylomeDB" id="A0A0G4ELR2"/>
<reference evidence="3 4" key="1">
    <citation type="submission" date="2014-11" db="EMBL/GenBank/DDBJ databases">
        <authorList>
            <person name="Zhu J."/>
            <person name="Qi W."/>
            <person name="Song R."/>
        </authorList>
    </citation>
    <scope>NUCLEOTIDE SEQUENCE [LARGE SCALE GENOMIC DNA]</scope>
</reference>